<organism evidence="2 3">
    <name type="scientific">Limosa lapponica baueri</name>
    <dbReference type="NCBI Taxonomy" id="1758121"/>
    <lineage>
        <taxon>Eukaryota</taxon>
        <taxon>Metazoa</taxon>
        <taxon>Chordata</taxon>
        <taxon>Craniata</taxon>
        <taxon>Vertebrata</taxon>
        <taxon>Euteleostomi</taxon>
        <taxon>Archelosauria</taxon>
        <taxon>Archosauria</taxon>
        <taxon>Dinosauria</taxon>
        <taxon>Saurischia</taxon>
        <taxon>Theropoda</taxon>
        <taxon>Coelurosauria</taxon>
        <taxon>Aves</taxon>
        <taxon>Neognathae</taxon>
        <taxon>Neoaves</taxon>
        <taxon>Charadriiformes</taxon>
        <taxon>Scolopacidae</taxon>
        <taxon>Limosa</taxon>
    </lineage>
</organism>
<evidence type="ECO:0000256" key="1">
    <source>
        <dbReference type="SAM" id="MobiDB-lite"/>
    </source>
</evidence>
<feature type="region of interest" description="Disordered" evidence="1">
    <location>
        <begin position="1"/>
        <end position="27"/>
    </location>
</feature>
<reference evidence="3" key="1">
    <citation type="submission" date="2017-11" db="EMBL/GenBank/DDBJ databases">
        <authorList>
            <person name="Lima N.C."/>
            <person name="Parody-Merino A.M."/>
            <person name="Battley P.F."/>
            <person name="Fidler A.E."/>
            <person name="Prosdocimi F."/>
        </authorList>
    </citation>
    <scope>NUCLEOTIDE SEQUENCE [LARGE SCALE GENOMIC DNA]</scope>
</reference>
<gene>
    <name evidence="2" type="ORF">llap_3637</name>
</gene>
<evidence type="ECO:0000313" key="2">
    <source>
        <dbReference type="EMBL" id="PKU46068.1"/>
    </source>
</evidence>
<dbReference type="Proteomes" id="UP000233556">
    <property type="component" value="Unassembled WGS sequence"/>
</dbReference>
<dbReference type="OrthoDB" id="9401021at2759"/>
<proteinExistence type="predicted"/>
<protein>
    <submittedName>
        <fullName evidence="2">Uncharacterized protein</fullName>
    </submittedName>
</protein>
<sequence>MPAGTKTDPLLAKPEPVNNDGDASGITYFRRGKNFSKTTARREELDYVRETTLQTLRSVKKKEEEVLQAPEQKSPAAHGEDHSETGCFLADHGG</sequence>
<dbReference type="AlphaFoldDB" id="A0A2I0UJ87"/>
<name>A0A2I0UJ87_LIMLA</name>
<evidence type="ECO:0000313" key="3">
    <source>
        <dbReference type="Proteomes" id="UP000233556"/>
    </source>
</evidence>
<keyword evidence="3" id="KW-1185">Reference proteome</keyword>
<feature type="region of interest" description="Disordered" evidence="1">
    <location>
        <begin position="61"/>
        <end position="94"/>
    </location>
</feature>
<accession>A0A2I0UJ87</accession>
<reference evidence="3" key="2">
    <citation type="submission" date="2017-12" db="EMBL/GenBank/DDBJ databases">
        <title>Genome sequence of the Bar-tailed Godwit (Limosa lapponica baueri).</title>
        <authorList>
            <person name="Lima N.C.B."/>
            <person name="Parody-Merino A.M."/>
            <person name="Battley P.F."/>
            <person name="Fidler A.E."/>
            <person name="Prosdocimi F."/>
        </authorList>
    </citation>
    <scope>NUCLEOTIDE SEQUENCE [LARGE SCALE GENOMIC DNA]</scope>
</reference>
<dbReference type="EMBL" id="KZ505729">
    <property type="protein sequence ID" value="PKU46068.1"/>
    <property type="molecule type" value="Genomic_DNA"/>
</dbReference>